<keyword evidence="1" id="KW-0732">Signal</keyword>
<organism evidence="2 3">
    <name type="scientific">Mangrovihabitans endophyticus</name>
    <dbReference type="NCBI Taxonomy" id="1751298"/>
    <lineage>
        <taxon>Bacteria</taxon>
        <taxon>Bacillati</taxon>
        <taxon>Actinomycetota</taxon>
        <taxon>Actinomycetes</taxon>
        <taxon>Micromonosporales</taxon>
        <taxon>Micromonosporaceae</taxon>
        <taxon>Mangrovihabitans</taxon>
    </lineage>
</organism>
<keyword evidence="3" id="KW-1185">Reference proteome</keyword>
<evidence type="ECO:0008006" key="4">
    <source>
        <dbReference type="Google" id="ProtNLM"/>
    </source>
</evidence>
<dbReference type="InterPro" id="IPR008979">
    <property type="entry name" value="Galactose-bd-like_sf"/>
</dbReference>
<feature type="chain" id="PRO_5039446218" description="3-keto-disaccharide hydrolase domain-containing protein" evidence="1">
    <location>
        <begin position="23"/>
        <end position="425"/>
    </location>
</feature>
<evidence type="ECO:0000313" key="3">
    <source>
        <dbReference type="Proteomes" id="UP000656042"/>
    </source>
</evidence>
<evidence type="ECO:0000256" key="1">
    <source>
        <dbReference type="SAM" id="SignalP"/>
    </source>
</evidence>
<dbReference type="Gene3D" id="2.60.120.260">
    <property type="entry name" value="Galactose-binding domain-like"/>
    <property type="match status" value="1"/>
</dbReference>
<accession>A0A8J3C4M9</accession>
<gene>
    <name evidence="2" type="ORF">GCM10012284_59710</name>
</gene>
<reference evidence="2" key="2">
    <citation type="submission" date="2020-09" db="EMBL/GenBank/DDBJ databases">
        <authorList>
            <person name="Sun Q."/>
            <person name="Zhou Y."/>
        </authorList>
    </citation>
    <scope>NUCLEOTIDE SEQUENCE</scope>
    <source>
        <strain evidence="2">CGMCC 4.7299</strain>
    </source>
</reference>
<dbReference type="EMBL" id="BMMX01000055">
    <property type="protein sequence ID" value="GGL17189.1"/>
    <property type="molecule type" value="Genomic_DNA"/>
</dbReference>
<evidence type="ECO:0000313" key="2">
    <source>
        <dbReference type="EMBL" id="GGL17189.1"/>
    </source>
</evidence>
<dbReference type="PROSITE" id="PS51318">
    <property type="entry name" value="TAT"/>
    <property type="match status" value="1"/>
</dbReference>
<feature type="signal peptide" evidence="1">
    <location>
        <begin position="1"/>
        <end position="22"/>
    </location>
</feature>
<dbReference type="InterPro" id="IPR006311">
    <property type="entry name" value="TAT_signal"/>
</dbReference>
<comment type="caution">
    <text evidence="2">The sequence shown here is derived from an EMBL/GenBank/DDBJ whole genome shotgun (WGS) entry which is preliminary data.</text>
</comment>
<dbReference type="AlphaFoldDB" id="A0A8J3C4M9"/>
<dbReference type="Proteomes" id="UP000656042">
    <property type="component" value="Unassembled WGS sequence"/>
</dbReference>
<proteinExistence type="predicted"/>
<dbReference type="SUPFAM" id="SSF49785">
    <property type="entry name" value="Galactose-binding domain-like"/>
    <property type="match status" value="1"/>
</dbReference>
<protein>
    <recommendedName>
        <fullName evidence="4">3-keto-disaccharide hydrolase domain-containing protein</fullName>
    </recommendedName>
</protein>
<reference evidence="2" key="1">
    <citation type="journal article" date="2014" name="Int. J. Syst. Evol. Microbiol.">
        <title>Complete genome sequence of Corynebacterium casei LMG S-19264T (=DSM 44701T), isolated from a smear-ripened cheese.</title>
        <authorList>
            <consortium name="US DOE Joint Genome Institute (JGI-PGF)"/>
            <person name="Walter F."/>
            <person name="Albersmeier A."/>
            <person name="Kalinowski J."/>
            <person name="Ruckert C."/>
        </authorList>
    </citation>
    <scope>NUCLEOTIDE SEQUENCE</scope>
    <source>
        <strain evidence="2">CGMCC 4.7299</strain>
    </source>
</reference>
<sequence>MKSLARRIIAGGTASVTAVAVAAGMVAAPAWSAGADGNPVHNPSFDEGWKDSKLVCWNVSPEDSAKLTVTKNAHSGAWAGYAAGRLSGSSELVLSSDRTDDCTIDVAAGGSYALDFWERSTRGARPVVNAYSQSKGWFRWFTGSTIAASSELRRYAFALPVVPSGVSQVSVGVAFPGDGVVVLDDVSMSRLDRLVSEFRPAIGSDGLITNEYAYWNPTKSDRVESPVWEMTSGSLFARNGAGYTGKLDGDSPDALSLRRTGSAVFRLNSRDHSFGDVAVSMDLNITGMTTTSRTPAVDWDGVHLFLRYQSQYELYYASVARRDGHVVLKKKCLGGPSNGGSYYALPGSETSGRAFPTKSWHQIGATIRTNADGSVTITLVRDGRTIAKSTDTGIGCAPITAPGATGIRGDNTEFDFRNFAVTKLG</sequence>
<name>A0A8J3C4M9_9ACTN</name>